<feature type="transmembrane region" description="Helical" evidence="1">
    <location>
        <begin position="22"/>
        <end position="42"/>
    </location>
</feature>
<keyword evidence="1" id="KW-0812">Transmembrane</keyword>
<sequence length="258" mass="27601">MTNPSRLVAAVVEKRLVLLRRYWMNTALRVFTMYATFALVFLGGRSIGGANTDGALDITVVGFFLFLATSAAYFDVAGSVMREAQWGTLEQLYLSPAGIGRILSVEAVFNVVLSSGLALSLLAAMIVTTGRTLSIELLTIVPLLVVTILPAIGIGYVVAGLSLLYKRLENVQQLLRFGFAGLIAAPGALRGPTLALLPISPGSSLIIRSMTAGTSLWQFPISELAALLVNSTVYLVGGYLVFLSLVERTRDRGVMGHY</sequence>
<dbReference type="InterPro" id="IPR051784">
    <property type="entry name" value="Nod_factor_ABC_transporter"/>
</dbReference>
<feature type="transmembrane region" description="Helical" evidence="1">
    <location>
        <begin position="54"/>
        <end position="74"/>
    </location>
</feature>
<organism evidence="2 3">
    <name type="scientific">Natrialba taiwanensis DSM 12281</name>
    <dbReference type="NCBI Taxonomy" id="1230458"/>
    <lineage>
        <taxon>Archaea</taxon>
        <taxon>Methanobacteriati</taxon>
        <taxon>Methanobacteriota</taxon>
        <taxon>Stenosarchaea group</taxon>
        <taxon>Halobacteria</taxon>
        <taxon>Halobacteriales</taxon>
        <taxon>Natrialbaceae</taxon>
        <taxon>Natrialba</taxon>
    </lineage>
</organism>
<keyword evidence="1" id="KW-0472">Membrane</keyword>
<dbReference type="PANTHER" id="PTHR43229:SF6">
    <property type="entry name" value="ABC-TYPE MULTIDRUG TRANSPORT SYSTEM, PERMEASE COMPONENT"/>
    <property type="match status" value="1"/>
</dbReference>
<reference evidence="2 3" key="1">
    <citation type="journal article" date="2014" name="PLoS Genet.">
        <title>Phylogenetically driven sequencing of extremely halophilic archaea reveals strategies for static and dynamic osmo-response.</title>
        <authorList>
            <person name="Becker E.A."/>
            <person name="Seitzer P.M."/>
            <person name="Tritt A."/>
            <person name="Larsen D."/>
            <person name="Krusor M."/>
            <person name="Yao A.I."/>
            <person name="Wu D."/>
            <person name="Madern D."/>
            <person name="Eisen J.A."/>
            <person name="Darling A.E."/>
            <person name="Facciotti M.T."/>
        </authorList>
    </citation>
    <scope>NUCLEOTIDE SEQUENCE [LARGE SCALE GENOMIC DNA]</scope>
    <source>
        <strain evidence="2 3">DSM 12281</strain>
    </source>
</reference>
<evidence type="ECO:0000256" key="1">
    <source>
        <dbReference type="SAM" id="Phobius"/>
    </source>
</evidence>
<dbReference type="RefSeq" id="WP_006827721.1">
    <property type="nucleotide sequence ID" value="NZ_AOIL01000068.1"/>
</dbReference>
<evidence type="ECO:0000313" key="2">
    <source>
        <dbReference type="EMBL" id="ELY85309.1"/>
    </source>
</evidence>
<keyword evidence="3" id="KW-1185">Reference proteome</keyword>
<feature type="transmembrane region" description="Helical" evidence="1">
    <location>
        <begin position="107"/>
        <end position="128"/>
    </location>
</feature>
<dbReference type="PATRIC" id="fig|1230458.4.peg.4180"/>
<dbReference type="EMBL" id="AOIL01000068">
    <property type="protein sequence ID" value="ELY85309.1"/>
    <property type="molecule type" value="Genomic_DNA"/>
</dbReference>
<dbReference type="Proteomes" id="UP000011648">
    <property type="component" value="Unassembled WGS sequence"/>
</dbReference>
<dbReference type="AlphaFoldDB" id="L9ZG35"/>
<feature type="transmembrane region" description="Helical" evidence="1">
    <location>
        <begin position="140"/>
        <end position="165"/>
    </location>
</feature>
<proteinExistence type="predicted"/>
<protein>
    <recommendedName>
        <fullName evidence="4">ABC transporter</fullName>
    </recommendedName>
</protein>
<comment type="caution">
    <text evidence="2">The sequence shown here is derived from an EMBL/GenBank/DDBJ whole genome shotgun (WGS) entry which is preliminary data.</text>
</comment>
<dbReference type="OrthoDB" id="312397at2157"/>
<feature type="transmembrane region" description="Helical" evidence="1">
    <location>
        <begin position="219"/>
        <end position="246"/>
    </location>
</feature>
<feature type="transmembrane region" description="Helical" evidence="1">
    <location>
        <begin position="177"/>
        <end position="199"/>
    </location>
</feature>
<accession>L9ZG35</accession>
<keyword evidence="1" id="KW-1133">Transmembrane helix</keyword>
<dbReference type="PANTHER" id="PTHR43229">
    <property type="entry name" value="NODULATION PROTEIN J"/>
    <property type="match status" value="1"/>
</dbReference>
<gene>
    <name evidence="2" type="ORF">C484_20752</name>
</gene>
<evidence type="ECO:0008006" key="4">
    <source>
        <dbReference type="Google" id="ProtNLM"/>
    </source>
</evidence>
<dbReference type="STRING" id="1230458.C484_20752"/>
<evidence type="ECO:0000313" key="3">
    <source>
        <dbReference type="Proteomes" id="UP000011648"/>
    </source>
</evidence>
<name>L9ZG35_9EURY</name>